<reference evidence="1 2" key="1">
    <citation type="submission" date="2021-05" db="EMBL/GenBank/DDBJ databases">
        <title>A Polyphasic approach of four new species of the genus Ohtaekwangia: Ohtaekwangia histidinii sp. nov., Ohtaekwangia cretensis sp. nov., Ohtaekwangia indiensis sp. nov., Ohtaekwangia reichenbachii sp. nov. from diverse environment.</title>
        <authorList>
            <person name="Octaviana S."/>
        </authorList>
    </citation>
    <scope>NUCLEOTIDE SEQUENCE [LARGE SCALE GENOMIC DNA]</scope>
    <source>
        <strain evidence="1 2">PWU20</strain>
    </source>
</reference>
<dbReference type="RefSeq" id="WP_254155127.1">
    <property type="nucleotide sequence ID" value="NZ_JAHESD010000048.1"/>
</dbReference>
<dbReference type="EMBL" id="JAHESD010000048">
    <property type="protein sequence ID" value="MBT1705172.1"/>
    <property type="molecule type" value="Genomic_DNA"/>
</dbReference>
<dbReference type="InterPro" id="IPR036610">
    <property type="entry name" value="PEBP-like_sf"/>
</dbReference>
<evidence type="ECO:0000313" key="2">
    <source>
        <dbReference type="Proteomes" id="UP000772618"/>
    </source>
</evidence>
<sequence>MEKGKTSGAVAAVSTEAAATFTLRSKDLGGQFTKKHFATDCAGENISPELHWENAPKETKAFALTMYDMDAPTGSGLWHWVVYNIPATLTFLSTDSGSLLKNQLPNEAVGGLNDAGVKGYYGPCPPPGQLHRYIFTVHALSETIQATENASAALTGFLLNMNTIAKASLVVYAQQ</sequence>
<dbReference type="InterPro" id="IPR005247">
    <property type="entry name" value="YbhB_YbcL/LppC-like"/>
</dbReference>
<keyword evidence="1" id="KW-0649">Protein kinase inhibitor</keyword>
<organism evidence="1 2">
    <name type="scientific">Chryseosolibacter indicus</name>
    <dbReference type="NCBI Taxonomy" id="2782351"/>
    <lineage>
        <taxon>Bacteria</taxon>
        <taxon>Pseudomonadati</taxon>
        <taxon>Bacteroidota</taxon>
        <taxon>Cytophagia</taxon>
        <taxon>Cytophagales</taxon>
        <taxon>Chryseotaleaceae</taxon>
        <taxon>Chryseosolibacter</taxon>
    </lineage>
</organism>
<dbReference type="Pfam" id="PF01161">
    <property type="entry name" value="PBP"/>
    <property type="match status" value="1"/>
</dbReference>
<dbReference type="NCBIfam" id="TIGR00481">
    <property type="entry name" value="YbhB/YbcL family Raf kinase inhibitor-like protein"/>
    <property type="match status" value="1"/>
</dbReference>
<dbReference type="GO" id="GO:0004860">
    <property type="term" value="F:protein kinase inhibitor activity"/>
    <property type="evidence" value="ECO:0007669"/>
    <property type="project" value="UniProtKB-KW"/>
</dbReference>
<gene>
    <name evidence="1" type="ORF">KK060_17900</name>
</gene>
<dbReference type="PANTHER" id="PTHR30289:SF1">
    <property type="entry name" value="PEBP (PHOSPHATIDYLETHANOLAMINE-BINDING PROTEIN) FAMILY PROTEIN"/>
    <property type="match status" value="1"/>
</dbReference>
<dbReference type="Proteomes" id="UP000772618">
    <property type="component" value="Unassembled WGS sequence"/>
</dbReference>
<evidence type="ECO:0000313" key="1">
    <source>
        <dbReference type="EMBL" id="MBT1705172.1"/>
    </source>
</evidence>
<comment type="caution">
    <text evidence="1">The sequence shown here is derived from an EMBL/GenBank/DDBJ whole genome shotgun (WGS) entry which is preliminary data.</text>
</comment>
<dbReference type="InterPro" id="IPR008914">
    <property type="entry name" value="PEBP"/>
</dbReference>
<dbReference type="Gene3D" id="3.90.280.10">
    <property type="entry name" value="PEBP-like"/>
    <property type="match status" value="1"/>
</dbReference>
<name>A0ABS5VWG5_9BACT</name>
<protein>
    <submittedName>
        <fullName evidence="1">YbhB/YbcL family Raf kinase inhibitor-like protein</fullName>
    </submittedName>
</protein>
<keyword evidence="2" id="KW-1185">Reference proteome</keyword>
<proteinExistence type="predicted"/>
<dbReference type="PANTHER" id="PTHR30289">
    <property type="entry name" value="UNCHARACTERIZED PROTEIN YBCL-RELATED"/>
    <property type="match status" value="1"/>
</dbReference>
<dbReference type="CDD" id="cd00865">
    <property type="entry name" value="PEBP_bact_arch"/>
    <property type="match status" value="1"/>
</dbReference>
<accession>A0ABS5VWG5</accession>
<dbReference type="SUPFAM" id="SSF49777">
    <property type="entry name" value="PEBP-like"/>
    <property type="match status" value="1"/>
</dbReference>